<dbReference type="Pfam" id="PF17432">
    <property type="entry name" value="DUF3458_C"/>
    <property type="match status" value="1"/>
</dbReference>
<dbReference type="AlphaFoldDB" id="A0A520LMV6"/>
<organism evidence="18 19">
    <name type="scientific">SAR92 clade bacterium</name>
    <dbReference type="NCBI Taxonomy" id="2315479"/>
    <lineage>
        <taxon>Bacteria</taxon>
        <taxon>Pseudomonadati</taxon>
        <taxon>Pseudomonadota</taxon>
        <taxon>Gammaproteobacteria</taxon>
        <taxon>Cellvibrionales</taxon>
        <taxon>Porticoccaceae</taxon>
        <taxon>SAR92 clade</taxon>
    </lineage>
</organism>
<dbReference type="InterPro" id="IPR027268">
    <property type="entry name" value="Peptidase_M4/M1_CTD_sf"/>
</dbReference>
<dbReference type="PRINTS" id="PR00756">
    <property type="entry name" value="ALADIPTASE"/>
</dbReference>
<evidence type="ECO:0000256" key="12">
    <source>
        <dbReference type="ARBA" id="ARBA00059739"/>
    </source>
</evidence>
<evidence type="ECO:0000256" key="9">
    <source>
        <dbReference type="ARBA" id="ARBA00022801"/>
    </source>
</evidence>
<proteinExistence type="inferred from homology"/>
<sequence length="877" mass="99600">MKADNPVAVRLKDYAPSKFLILNTFLEFKLEDDISYVTSKIVMSKNPKLPESDSSLSLHGNQNLNLLWIDINGLRLEKNEYQLIKDNLLISNVPDSFEISIKVAIKPQENTTMMGLYRSRKMFCTQCEAEGFRSITFFLDRPDVMSEFTTKIIANEKKFPVLLSNGNLLREGKCDDGNHFAVWNDPHKKPSYLFALVAGSLSVLEDSFETMSGRKVVLKIFVEEKDLDKCHYAMDALKRSMSWDEENYGREYDLDIFMIVAVDDFNMGAMENKGLNIFNTSAVLVNPEISTDTAFQRVEAIVAHEYFHNWSGNRVTCRDWFQLSLKEGFTVFRDAQFSSDMNSPTVKRIEDVNFLRDYQFPEDAGPMAHSVQPESYIEINNFYTVTIYEKGAEIVRMYHTLLGASKFREGTDLYFERHDGSAATVEDFVSAMEEVSGRDLQQFRRWYSQAGTPQVNVTSNFDPIKQTYTLYFTQDCPDSPSQTDKKPFLIPIKIGLVSHDGESSILNSDGDTEIVYELTDSEGSITFKNIPSKPTPSLLRGFSAPVKLSYEYTKAMLSHLVSNDPDGFSRWDAGNRLSTMVTTHYMSAIKNGEELVEDRDLISAFSSVLSNQNIDPAVAALMLQVPSERALFEHTAKIDPFVTHKARNFAREMIANNLKDKIYAKYKTLQVSEKFSPSAEQIGRRSLKNTLLGYLALDENNGLDIVNEQYLTSSNMTDKSAALSILINNDETDTFSTYAIHDFYSKYEHENLVVNLWLQIQATNQREGGLDRVKSLLNHPAFTINNPNKVRSLIGSFAANNHINFHGKLGDGYDFLREQILRLNKLNPQIAARLVTPLTRWAVYEEPYAKLMKKQLEIIGSTSGLVSDVYEIVTKSL</sequence>
<dbReference type="EC" id="3.4.11.2" evidence="4 13"/>
<evidence type="ECO:0000259" key="16">
    <source>
        <dbReference type="Pfam" id="PF17432"/>
    </source>
</evidence>
<dbReference type="FunFam" id="2.60.40.1840:FF:000001">
    <property type="entry name" value="Aminopeptidase N"/>
    <property type="match status" value="1"/>
</dbReference>
<dbReference type="InterPro" id="IPR045357">
    <property type="entry name" value="Aminopeptidase_N-like_N"/>
</dbReference>
<comment type="catalytic activity">
    <reaction evidence="1">
        <text>Release of an N-terminal amino acid, Xaa-|-Yaa- from a peptide, amide or arylamide. Xaa is preferably Ala, but may be most amino acids including Pro (slow action). When a terminal hydrophobic residue is followed by a prolyl residue, the two may be released as an intact Xaa-Pro dipeptide.</text>
        <dbReference type="EC" id="3.4.11.2"/>
    </reaction>
</comment>
<keyword evidence="8" id="KW-0479">Metal-binding</keyword>
<dbReference type="InterPro" id="IPR014782">
    <property type="entry name" value="Peptidase_M1_dom"/>
</dbReference>
<name>A0A520LMV6_9GAMM</name>
<protein>
    <recommendedName>
        <fullName evidence="5 13">Aminopeptidase N</fullName>
        <ecNumber evidence="4 13">3.4.11.2</ecNumber>
    </recommendedName>
</protein>
<dbReference type="Gene3D" id="1.10.390.10">
    <property type="entry name" value="Neutral Protease Domain 2"/>
    <property type="match status" value="1"/>
</dbReference>
<dbReference type="Pfam" id="PF11940">
    <property type="entry name" value="DUF3458"/>
    <property type="match status" value="1"/>
</dbReference>
<keyword evidence="11" id="KW-0482">Metalloprotease</keyword>
<evidence type="ECO:0000256" key="2">
    <source>
        <dbReference type="ARBA" id="ARBA00001947"/>
    </source>
</evidence>
<dbReference type="FunFam" id="1.10.390.10:FF:000002">
    <property type="entry name" value="Aminopeptidase N"/>
    <property type="match status" value="1"/>
</dbReference>
<dbReference type="FunFam" id="2.60.40.1730:FF:000005">
    <property type="entry name" value="Aminopeptidase N"/>
    <property type="match status" value="1"/>
</dbReference>
<evidence type="ECO:0000259" key="15">
    <source>
        <dbReference type="Pfam" id="PF11940"/>
    </source>
</evidence>
<evidence type="ECO:0000256" key="7">
    <source>
        <dbReference type="ARBA" id="ARBA00022670"/>
    </source>
</evidence>
<dbReference type="InterPro" id="IPR012779">
    <property type="entry name" value="Peptidase_M1_pepN"/>
</dbReference>
<dbReference type="CDD" id="cd09600">
    <property type="entry name" value="M1_APN"/>
    <property type="match status" value="1"/>
</dbReference>
<comment type="caution">
    <text evidence="18">The sequence shown here is derived from an EMBL/GenBank/DDBJ whole genome shotgun (WGS) entry which is preliminary data.</text>
</comment>
<dbReference type="InterPro" id="IPR037144">
    <property type="entry name" value="Peptidase_M1_pepN_C_sf"/>
</dbReference>
<dbReference type="GO" id="GO:0006508">
    <property type="term" value="P:proteolysis"/>
    <property type="evidence" value="ECO:0007669"/>
    <property type="project" value="UniProtKB-UniRule"/>
</dbReference>
<gene>
    <name evidence="18" type="ORF">EVB02_01650</name>
</gene>
<accession>A0A520LMV6</accession>
<keyword evidence="6 18" id="KW-0031">Aminopeptidase</keyword>
<dbReference type="Gene3D" id="3.30.2010.30">
    <property type="match status" value="1"/>
</dbReference>
<keyword evidence="10" id="KW-0862">Zinc</keyword>
<keyword evidence="9" id="KW-0378">Hydrolase</keyword>
<dbReference type="InterPro" id="IPR035414">
    <property type="entry name" value="Peptidase_M1_pepN_Ig-like"/>
</dbReference>
<dbReference type="GO" id="GO:0016285">
    <property type="term" value="F:alanyl aminopeptidase activity"/>
    <property type="evidence" value="ECO:0007669"/>
    <property type="project" value="UniProtKB-EC"/>
</dbReference>
<dbReference type="PANTHER" id="PTHR46322">
    <property type="entry name" value="PUROMYCIN-SENSITIVE AMINOPEPTIDASE"/>
    <property type="match status" value="1"/>
</dbReference>
<feature type="domain" description="Aminopeptidase N-like N-terminal" evidence="17">
    <location>
        <begin position="91"/>
        <end position="193"/>
    </location>
</feature>
<evidence type="ECO:0000256" key="6">
    <source>
        <dbReference type="ARBA" id="ARBA00022438"/>
    </source>
</evidence>
<dbReference type="Pfam" id="PF17900">
    <property type="entry name" value="Peptidase_M1_N"/>
    <property type="match status" value="1"/>
</dbReference>
<dbReference type="SUPFAM" id="SSF63737">
    <property type="entry name" value="Leukotriene A4 hydrolase N-terminal domain"/>
    <property type="match status" value="1"/>
</dbReference>
<evidence type="ECO:0000256" key="8">
    <source>
        <dbReference type="ARBA" id="ARBA00022723"/>
    </source>
</evidence>
<dbReference type="InterPro" id="IPR024601">
    <property type="entry name" value="Peptidase_M1_pepN_C"/>
</dbReference>
<dbReference type="Gene3D" id="2.60.40.1840">
    <property type="match status" value="1"/>
</dbReference>
<dbReference type="GO" id="GO:0008270">
    <property type="term" value="F:zinc ion binding"/>
    <property type="evidence" value="ECO:0007669"/>
    <property type="project" value="InterPro"/>
</dbReference>
<dbReference type="Proteomes" id="UP000318148">
    <property type="component" value="Unassembled WGS sequence"/>
</dbReference>
<evidence type="ECO:0000259" key="14">
    <source>
        <dbReference type="Pfam" id="PF01433"/>
    </source>
</evidence>
<dbReference type="NCBIfam" id="TIGR02414">
    <property type="entry name" value="pepN_proteo"/>
    <property type="match status" value="1"/>
</dbReference>
<feature type="domain" description="Peptidase M1 alanyl aminopeptidase C-terminal" evidence="16">
    <location>
        <begin position="556"/>
        <end position="877"/>
    </location>
</feature>
<dbReference type="Pfam" id="PF01433">
    <property type="entry name" value="Peptidase_M1"/>
    <property type="match status" value="1"/>
</dbReference>
<dbReference type="Gene3D" id="2.60.40.1730">
    <property type="entry name" value="tricorn interacting facor f3 domain"/>
    <property type="match status" value="1"/>
</dbReference>
<dbReference type="PANTHER" id="PTHR46322:SF1">
    <property type="entry name" value="PUROMYCIN-SENSITIVE AMINOPEPTIDASE"/>
    <property type="match status" value="1"/>
</dbReference>
<evidence type="ECO:0000256" key="3">
    <source>
        <dbReference type="ARBA" id="ARBA00010136"/>
    </source>
</evidence>
<dbReference type="InterPro" id="IPR042097">
    <property type="entry name" value="Aminopeptidase_N-like_N_sf"/>
</dbReference>
<feature type="domain" description="Peptidase M1 alanyl aminopeptidase Ig-like fold" evidence="15">
    <location>
        <begin position="451"/>
        <end position="550"/>
    </location>
</feature>
<evidence type="ECO:0000313" key="19">
    <source>
        <dbReference type="Proteomes" id="UP000318148"/>
    </source>
</evidence>
<evidence type="ECO:0000256" key="5">
    <source>
        <dbReference type="ARBA" id="ARBA00015611"/>
    </source>
</evidence>
<dbReference type="SUPFAM" id="SSF55486">
    <property type="entry name" value="Metalloproteases ('zincins'), catalytic domain"/>
    <property type="match status" value="1"/>
</dbReference>
<dbReference type="InterPro" id="IPR038438">
    <property type="entry name" value="PepN_Ig-like_sf"/>
</dbReference>
<evidence type="ECO:0000256" key="11">
    <source>
        <dbReference type="ARBA" id="ARBA00023049"/>
    </source>
</evidence>
<evidence type="ECO:0000256" key="1">
    <source>
        <dbReference type="ARBA" id="ARBA00000098"/>
    </source>
</evidence>
<dbReference type="Gene3D" id="1.25.50.10">
    <property type="entry name" value="Peptidase M1, alanyl aminopeptidase, C-terminal domain"/>
    <property type="match status" value="1"/>
</dbReference>
<dbReference type="InterPro" id="IPR001930">
    <property type="entry name" value="Peptidase_M1"/>
</dbReference>
<dbReference type="FunFam" id="3.30.2010.30:FF:000002">
    <property type="entry name" value="Putative aminopeptidase N"/>
    <property type="match status" value="1"/>
</dbReference>
<dbReference type="GO" id="GO:0008237">
    <property type="term" value="F:metallopeptidase activity"/>
    <property type="evidence" value="ECO:0007669"/>
    <property type="project" value="UniProtKB-UniRule"/>
</dbReference>
<comment type="similarity">
    <text evidence="3">Belongs to the peptidase M1 family.</text>
</comment>
<keyword evidence="7" id="KW-0645">Protease</keyword>
<evidence type="ECO:0000259" key="17">
    <source>
        <dbReference type="Pfam" id="PF17900"/>
    </source>
</evidence>
<comment type="function">
    <text evidence="12">Aminopeptidase N is involved in the degradation of intracellular peptides generated by protein breakdown during normal growth as well as in response to nutrient starvation.</text>
</comment>
<dbReference type="EMBL" id="SHBO01000012">
    <property type="protein sequence ID" value="RZO07467.1"/>
    <property type="molecule type" value="Genomic_DNA"/>
</dbReference>
<evidence type="ECO:0000313" key="18">
    <source>
        <dbReference type="EMBL" id="RZO07467.1"/>
    </source>
</evidence>
<reference evidence="18 19" key="1">
    <citation type="submission" date="2019-02" db="EMBL/GenBank/DDBJ databases">
        <title>Prokaryotic population dynamics and viral predation in marine succession experiment using metagenomics: the confinement effect.</title>
        <authorList>
            <person name="Haro-Moreno J.M."/>
            <person name="Rodriguez-Valera F."/>
            <person name="Lopez-Perez M."/>
        </authorList>
    </citation>
    <scope>NUCLEOTIDE SEQUENCE [LARGE SCALE GENOMIC DNA]</scope>
    <source>
        <strain evidence="18">MED-G169</strain>
    </source>
</reference>
<evidence type="ECO:0000256" key="13">
    <source>
        <dbReference type="NCBIfam" id="TIGR02414"/>
    </source>
</evidence>
<comment type="cofactor">
    <cofactor evidence="2">
        <name>Zn(2+)</name>
        <dbReference type="ChEBI" id="CHEBI:29105"/>
    </cofactor>
</comment>
<evidence type="ECO:0000256" key="4">
    <source>
        <dbReference type="ARBA" id="ARBA00012564"/>
    </source>
</evidence>
<evidence type="ECO:0000256" key="10">
    <source>
        <dbReference type="ARBA" id="ARBA00022833"/>
    </source>
</evidence>
<feature type="domain" description="Peptidase M1 membrane alanine aminopeptidase" evidence="14">
    <location>
        <begin position="232"/>
        <end position="446"/>
    </location>
</feature>